<dbReference type="Gene3D" id="2.60.120.200">
    <property type="match status" value="1"/>
</dbReference>
<dbReference type="InterPro" id="IPR041542">
    <property type="entry name" value="GH43_C2"/>
</dbReference>
<evidence type="ECO:0000313" key="2">
    <source>
        <dbReference type="EMBL" id="MFC5052129.1"/>
    </source>
</evidence>
<feature type="domain" description="Beta-xylosidase C-terminal Concanavalin A-like" evidence="1">
    <location>
        <begin position="66"/>
        <end position="101"/>
    </location>
</feature>
<reference evidence="3" key="1">
    <citation type="journal article" date="2019" name="Int. J. Syst. Evol. Microbiol.">
        <title>The Global Catalogue of Microorganisms (GCM) 10K type strain sequencing project: providing services to taxonomists for standard genome sequencing and annotation.</title>
        <authorList>
            <consortium name="The Broad Institute Genomics Platform"/>
            <consortium name="The Broad Institute Genome Sequencing Center for Infectious Disease"/>
            <person name="Wu L."/>
            <person name="Ma J."/>
        </authorList>
    </citation>
    <scope>NUCLEOTIDE SEQUENCE [LARGE SCALE GENOMIC DNA]</scope>
    <source>
        <strain evidence="3">KCTC 12848</strain>
    </source>
</reference>
<protein>
    <recommendedName>
        <fullName evidence="1">Beta-xylosidase C-terminal Concanavalin A-like domain-containing protein</fullName>
    </recommendedName>
</protein>
<dbReference type="Proteomes" id="UP001595833">
    <property type="component" value="Unassembled WGS sequence"/>
</dbReference>
<gene>
    <name evidence="2" type="ORF">ACFPFM_00020</name>
</gene>
<dbReference type="RefSeq" id="WP_344044029.1">
    <property type="nucleotide sequence ID" value="NZ_BAAAKE010000056.1"/>
</dbReference>
<evidence type="ECO:0000313" key="3">
    <source>
        <dbReference type="Proteomes" id="UP001595833"/>
    </source>
</evidence>
<sequence length="104" mass="10872">MRVGPARQVVAGRSLRPGPVTLTIATRTADLLRPSSVRPTDDFAGVEPSGPDTIAFRVDDDPGPVAELDGRCLSTEVATGFTGRVVGMCVTEGSAAFDWFDHGA</sequence>
<accession>A0ABV9XP12</accession>
<name>A0ABV9XP12_9PSEU</name>
<dbReference type="EMBL" id="JBHSJB010000001">
    <property type="protein sequence ID" value="MFC5052129.1"/>
    <property type="molecule type" value="Genomic_DNA"/>
</dbReference>
<evidence type="ECO:0000259" key="1">
    <source>
        <dbReference type="Pfam" id="PF17851"/>
    </source>
</evidence>
<comment type="caution">
    <text evidence="2">The sequence shown here is derived from an EMBL/GenBank/DDBJ whole genome shotgun (WGS) entry which is preliminary data.</text>
</comment>
<organism evidence="2 3">
    <name type="scientific">Saccharothrix xinjiangensis</name>
    <dbReference type="NCBI Taxonomy" id="204798"/>
    <lineage>
        <taxon>Bacteria</taxon>
        <taxon>Bacillati</taxon>
        <taxon>Actinomycetota</taxon>
        <taxon>Actinomycetes</taxon>
        <taxon>Pseudonocardiales</taxon>
        <taxon>Pseudonocardiaceae</taxon>
        <taxon>Saccharothrix</taxon>
    </lineage>
</organism>
<dbReference type="Pfam" id="PF17851">
    <property type="entry name" value="GH43_C2"/>
    <property type="match status" value="1"/>
</dbReference>
<proteinExistence type="predicted"/>
<keyword evidence="3" id="KW-1185">Reference proteome</keyword>